<keyword evidence="3" id="KW-1185">Reference proteome</keyword>
<name>A0A4D6MGC5_VIGUN</name>
<reference evidence="2 3" key="1">
    <citation type="submission" date="2019-04" db="EMBL/GenBank/DDBJ databases">
        <title>An improved genome assembly and genetic linkage map for asparagus bean, Vigna unguiculata ssp. sesquipedialis.</title>
        <authorList>
            <person name="Xia Q."/>
            <person name="Zhang R."/>
            <person name="Dong Y."/>
        </authorList>
    </citation>
    <scope>NUCLEOTIDE SEQUENCE [LARGE SCALE GENOMIC DNA]</scope>
    <source>
        <tissue evidence="2">Leaf</tissue>
    </source>
</reference>
<organism evidence="2 3">
    <name type="scientific">Vigna unguiculata</name>
    <name type="common">Cowpea</name>
    <dbReference type="NCBI Taxonomy" id="3917"/>
    <lineage>
        <taxon>Eukaryota</taxon>
        <taxon>Viridiplantae</taxon>
        <taxon>Streptophyta</taxon>
        <taxon>Embryophyta</taxon>
        <taxon>Tracheophyta</taxon>
        <taxon>Spermatophyta</taxon>
        <taxon>Magnoliopsida</taxon>
        <taxon>eudicotyledons</taxon>
        <taxon>Gunneridae</taxon>
        <taxon>Pentapetalae</taxon>
        <taxon>rosids</taxon>
        <taxon>fabids</taxon>
        <taxon>Fabales</taxon>
        <taxon>Fabaceae</taxon>
        <taxon>Papilionoideae</taxon>
        <taxon>50 kb inversion clade</taxon>
        <taxon>NPAAA clade</taxon>
        <taxon>indigoferoid/millettioid clade</taxon>
        <taxon>Phaseoleae</taxon>
        <taxon>Vigna</taxon>
    </lineage>
</organism>
<evidence type="ECO:0000256" key="1">
    <source>
        <dbReference type="SAM" id="MobiDB-lite"/>
    </source>
</evidence>
<accession>A0A4D6MGC5</accession>
<sequence>MVVKIATQNIRSYESTIFYILSDLAPLKIRDLQGSCRIAVVNRNSAGSGDSGDAATARASHRGNGTNTASQRQQ</sequence>
<proteinExistence type="predicted"/>
<dbReference type="Proteomes" id="UP000501690">
    <property type="component" value="Linkage Group LG7"/>
</dbReference>
<gene>
    <name evidence="2" type="ORF">DEO72_LG7g1129</name>
</gene>
<evidence type="ECO:0000313" key="2">
    <source>
        <dbReference type="EMBL" id="QCD99843.1"/>
    </source>
</evidence>
<feature type="compositionally biased region" description="Low complexity" evidence="1">
    <location>
        <begin position="45"/>
        <end position="55"/>
    </location>
</feature>
<evidence type="ECO:0000313" key="3">
    <source>
        <dbReference type="Proteomes" id="UP000501690"/>
    </source>
</evidence>
<protein>
    <submittedName>
        <fullName evidence="2">Uncharacterized protein</fullName>
    </submittedName>
</protein>
<dbReference type="AlphaFoldDB" id="A0A4D6MGC5"/>
<feature type="region of interest" description="Disordered" evidence="1">
    <location>
        <begin position="43"/>
        <end position="74"/>
    </location>
</feature>
<dbReference type="EMBL" id="CP039351">
    <property type="protein sequence ID" value="QCD99843.1"/>
    <property type="molecule type" value="Genomic_DNA"/>
</dbReference>
<feature type="compositionally biased region" description="Polar residues" evidence="1">
    <location>
        <begin position="63"/>
        <end position="74"/>
    </location>
</feature>